<evidence type="ECO:0000259" key="8">
    <source>
        <dbReference type="PROSITE" id="PS50888"/>
    </source>
</evidence>
<dbReference type="GO" id="GO:0005737">
    <property type="term" value="C:cytoplasm"/>
    <property type="evidence" value="ECO:0007669"/>
    <property type="project" value="InterPro"/>
</dbReference>
<dbReference type="AlphaFoldDB" id="A0A8C9CKV4"/>
<dbReference type="PROSITE" id="PS50888">
    <property type="entry name" value="BHLH"/>
    <property type="match status" value="1"/>
</dbReference>
<dbReference type="Gene3D" id="3.30.450.20">
    <property type="entry name" value="PAS domain"/>
    <property type="match status" value="2"/>
</dbReference>
<dbReference type="GeneTree" id="ENSGT00940000156143"/>
<dbReference type="GO" id="GO:0005667">
    <property type="term" value="C:transcription regulator complex"/>
    <property type="evidence" value="ECO:0007669"/>
    <property type="project" value="InterPro"/>
</dbReference>
<evidence type="ECO:0000256" key="7">
    <source>
        <dbReference type="SAM" id="MobiDB-lite"/>
    </source>
</evidence>
<reference evidence="9" key="1">
    <citation type="submission" date="2019-08" db="EMBL/GenBank/DDBJ databases">
        <title>Phocoena sinus (Vaquita) genome, mPhoSin1, primary haplotype.</title>
        <authorList>
            <person name="Morin P."/>
            <person name="Mountcastle J."/>
            <person name="Fungtammasan C."/>
            <person name="Rhie A."/>
            <person name="Rojas-Bracho L."/>
            <person name="Smith C.R."/>
            <person name="Taylor B.L."/>
            <person name="Gulland F.M.D."/>
            <person name="Musser W."/>
            <person name="Houck M."/>
            <person name="Haase B."/>
            <person name="Paez S."/>
            <person name="Howe K."/>
            <person name="Torrance J."/>
            <person name="Formenti G."/>
            <person name="Phillippy A."/>
            <person name="Ryder O."/>
            <person name="Jarvis E.D."/>
            <person name="Fedrigo O."/>
        </authorList>
    </citation>
    <scope>NUCLEOTIDE SEQUENCE [LARGE SCALE GENOMIC DNA]</scope>
</reference>
<dbReference type="Pfam" id="PF23171">
    <property type="entry name" value="bHLH_HIF1A"/>
    <property type="match status" value="1"/>
</dbReference>
<protein>
    <recommendedName>
        <fullName evidence="8">BHLH domain-containing protein</fullName>
    </recommendedName>
</protein>
<dbReference type="InterPro" id="IPR001067">
    <property type="entry name" value="Nuc_translocat"/>
</dbReference>
<dbReference type="PANTHER" id="PTHR23043:SF22">
    <property type="entry name" value="SINGLE-MINDED HOMOLOG 1"/>
    <property type="match status" value="1"/>
</dbReference>
<reference evidence="9" key="3">
    <citation type="submission" date="2025-09" db="UniProtKB">
        <authorList>
            <consortium name="Ensembl"/>
        </authorList>
    </citation>
    <scope>IDENTIFICATION</scope>
</reference>
<keyword evidence="10" id="KW-1185">Reference proteome</keyword>
<keyword evidence="5" id="KW-0804">Transcription</keyword>
<dbReference type="FunFam" id="4.10.280.10:FF:000007">
    <property type="entry name" value="single-minded homolog 1 isoform X1"/>
    <property type="match status" value="1"/>
</dbReference>
<dbReference type="SUPFAM" id="SSF47459">
    <property type="entry name" value="HLH, helix-loop-helix DNA-binding domain"/>
    <property type="match status" value="1"/>
</dbReference>
<dbReference type="InterPro" id="IPR011598">
    <property type="entry name" value="bHLH_dom"/>
</dbReference>
<sequence length="314" mass="34861">NQPTKTTKTLSPARKGERDTMKEKSKNAARTRREKENSEFYELAKLLPLPSAITSQLDKASIIRLTTSYLKMRVVFPEGNRTSSPPPLLPNISNFCIPAPPPPPSFSRWPRGLSIQWFLSPQTLDGFIFVVAPDGKIMYISETASVHLGLSQVGEWSTPPAFNVYSQGVSGTGNISAVPGSSSYVSRGRDMAPHRRPHVLCLRPLLSPEYEIERSFFLRMKCVLAKRNAGLTCGGYKVIHCSGYLKIRQYSLDMSPFDGCYQNVGLVAVGHSLPPSAVTEIKLHSNMFMFRASLDMKLIFLDSRWAVRAGRGHA</sequence>
<dbReference type="GO" id="GO:0005634">
    <property type="term" value="C:nucleus"/>
    <property type="evidence" value="ECO:0007669"/>
    <property type="project" value="UniProtKB-SubCell"/>
</dbReference>
<dbReference type="InterPro" id="IPR000014">
    <property type="entry name" value="PAS"/>
</dbReference>
<keyword evidence="3" id="KW-0805">Transcription regulation</keyword>
<keyword evidence="4" id="KW-0238">DNA-binding</keyword>
<dbReference type="GO" id="GO:0000981">
    <property type="term" value="F:DNA-binding transcription factor activity, RNA polymerase II-specific"/>
    <property type="evidence" value="ECO:0007669"/>
    <property type="project" value="TreeGrafter"/>
</dbReference>
<feature type="domain" description="BHLH" evidence="8">
    <location>
        <begin position="20"/>
        <end position="73"/>
    </location>
</feature>
<dbReference type="GO" id="GO:0000977">
    <property type="term" value="F:RNA polymerase II transcription regulatory region sequence-specific DNA binding"/>
    <property type="evidence" value="ECO:0007669"/>
    <property type="project" value="TreeGrafter"/>
</dbReference>
<evidence type="ECO:0000256" key="5">
    <source>
        <dbReference type="ARBA" id="ARBA00023163"/>
    </source>
</evidence>
<dbReference type="Ensembl" id="ENSPSNT00000025535.1">
    <property type="protein sequence ID" value="ENSPSNP00000022705.1"/>
    <property type="gene ID" value="ENSPSNG00000016595.1"/>
</dbReference>
<keyword evidence="2" id="KW-0677">Repeat</keyword>
<evidence type="ECO:0000313" key="9">
    <source>
        <dbReference type="Ensembl" id="ENSPSNP00000022705.1"/>
    </source>
</evidence>
<evidence type="ECO:0000256" key="3">
    <source>
        <dbReference type="ARBA" id="ARBA00023015"/>
    </source>
</evidence>
<evidence type="ECO:0000256" key="6">
    <source>
        <dbReference type="ARBA" id="ARBA00023242"/>
    </source>
</evidence>
<evidence type="ECO:0000256" key="1">
    <source>
        <dbReference type="ARBA" id="ARBA00004123"/>
    </source>
</evidence>
<dbReference type="CDD" id="cd00130">
    <property type="entry name" value="PAS"/>
    <property type="match status" value="1"/>
</dbReference>
<dbReference type="PANTHER" id="PTHR23043">
    <property type="entry name" value="HYPOXIA-INDUCIBLE FACTOR 1 ALPHA"/>
    <property type="match status" value="1"/>
</dbReference>
<dbReference type="SMART" id="SM00353">
    <property type="entry name" value="HLH"/>
    <property type="match status" value="1"/>
</dbReference>
<organism evidence="9 10">
    <name type="scientific">Phocoena sinus</name>
    <name type="common">Vaquita</name>
    <dbReference type="NCBI Taxonomy" id="42100"/>
    <lineage>
        <taxon>Eukaryota</taxon>
        <taxon>Metazoa</taxon>
        <taxon>Chordata</taxon>
        <taxon>Craniata</taxon>
        <taxon>Vertebrata</taxon>
        <taxon>Euteleostomi</taxon>
        <taxon>Mammalia</taxon>
        <taxon>Eutheria</taxon>
        <taxon>Laurasiatheria</taxon>
        <taxon>Artiodactyla</taxon>
        <taxon>Whippomorpha</taxon>
        <taxon>Cetacea</taxon>
        <taxon>Odontoceti</taxon>
        <taxon>Phocoenidae</taxon>
        <taxon>Phocoena</taxon>
    </lineage>
</organism>
<proteinExistence type="predicted"/>
<feature type="compositionally biased region" description="Polar residues" evidence="7">
    <location>
        <begin position="1"/>
        <end position="10"/>
    </location>
</feature>
<feature type="compositionally biased region" description="Basic and acidic residues" evidence="7">
    <location>
        <begin position="14"/>
        <end position="36"/>
    </location>
</feature>
<dbReference type="PRINTS" id="PR00785">
    <property type="entry name" value="NCTRNSLOCATR"/>
</dbReference>
<evidence type="ECO:0000256" key="2">
    <source>
        <dbReference type="ARBA" id="ARBA00022737"/>
    </source>
</evidence>
<evidence type="ECO:0000313" key="10">
    <source>
        <dbReference type="Proteomes" id="UP000694554"/>
    </source>
</evidence>
<feature type="region of interest" description="Disordered" evidence="7">
    <location>
        <begin position="1"/>
        <end position="36"/>
    </location>
</feature>
<reference evidence="9" key="2">
    <citation type="submission" date="2025-08" db="UniProtKB">
        <authorList>
            <consortium name="Ensembl"/>
        </authorList>
    </citation>
    <scope>IDENTIFICATION</scope>
</reference>
<comment type="subcellular location">
    <subcellularLocation>
        <location evidence="1">Nucleus</location>
    </subcellularLocation>
</comment>
<evidence type="ECO:0000256" key="4">
    <source>
        <dbReference type="ARBA" id="ARBA00023125"/>
    </source>
</evidence>
<name>A0A8C9CKV4_PHOSS</name>
<dbReference type="GO" id="GO:0046983">
    <property type="term" value="F:protein dimerization activity"/>
    <property type="evidence" value="ECO:0007669"/>
    <property type="project" value="InterPro"/>
</dbReference>
<accession>A0A8C9CKV4</accession>
<dbReference type="Proteomes" id="UP000694554">
    <property type="component" value="Chromosome 12"/>
</dbReference>
<keyword evidence="6" id="KW-0539">Nucleus</keyword>
<dbReference type="CDD" id="cd11434">
    <property type="entry name" value="bHLH-PAS_SIM"/>
    <property type="match status" value="1"/>
</dbReference>
<dbReference type="InterPro" id="IPR036638">
    <property type="entry name" value="HLH_DNA-bd_sf"/>
</dbReference>
<dbReference type="Gene3D" id="4.10.280.10">
    <property type="entry name" value="Helix-loop-helix DNA-binding domain"/>
    <property type="match status" value="1"/>
</dbReference>